<accession>A0A1T4KJ66</accession>
<dbReference type="Proteomes" id="UP000190657">
    <property type="component" value="Unassembled WGS sequence"/>
</dbReference>
<dbReference type="NCBIfam" id="TIGR00247">
    <property type="entry name" value="endolytic transglycosylase MltG"/>
    <property type="match status" value="1"/>
</dbReference>
<evidence type="ECO:0000313" key="8">
    <source>
        <dbReference type="EMBL" id="SJZ42459.1"/>
    </source>
</evidence>
<dbReference type="Pfam" id="PF02618">
    <property type="entry name" value="YceG"/>
    <property type="match status" value="1"/>
</dbReference>
<keyword evidence="9" id="KW-1185">Reference proteome</keyword>
<keyword evidence="3 7" id="KW-1133">Transmembrane helix</keyword>
<comment type="similarity">
    <text evidence="7">Belongs to the transglycosylase MltG family.</text>
</comment>
<dbReference type="GO" id="GO:0005886">
    <property type="term" value="C:plasma membrane"/>
    <property type="evidence" value="ECO:0007669"/>
    <property type="project" value="UniProtKB-SubCell"/>
</dbReference>
<keyword evidence="1 7" id="KW-1003">Cell membrane</keyword>
<dbReference type="GO" id="GO:0071555">
    <property type="term" value="P:cell wall organization"/>
    <property type="evidence" value="ECO:0007669"/>
    <property type="project" value="UniProtKB-KW"/>
</dbReference>
<comment type="function">
    <text evidence="7">Functions as a peptidoglycan terminase that cleaves nascent peptidoglycan strands endolytically to terminate their elongation.</text>
</comment>
<keyword evidence="5 7" id="KW-0456">Lyase</keyword>
<keyword evidence="4 7" id="KW-0472">Membrane</keyword>
<dbReference type="GO" id="GO:0009252">
    <property type="term" value="P:peptidoglycan biosynthetic process"/>
    <property type="evidence" value="ECO:0007669"/>
    <property type="project" value="UniProtKB-UniRule"/>
</dbReference>
<organism evidence="8 9">
    <name type="scientific">Eubacterium coprostanoligenes</name>
    <dbReference type="NCBI Taxonomy" id="290054"/>
    <lineage>
        <taxon>Bacteria</taxon>
        <taxon>Bacillati</taxon>
        <taxon>Bacillota</taxon>
        <taxon>Clostridia</taxon>
        <taxon>Eubacteriales</taxon>
        <taxon>Eubacteriaceae</taxon>
        <taxon>Eubacterium</taxon>
    </lineage>
</organism>
<comment type="catalytic activity">
    <reaction evidence="7">
        <text>a peptidoglycan chain = a peptidoglycan chain with N-acetyl-1,6-anhydromuramyl-[peptide] at the reducing end + a peptidoglycan chain with N-acetylglucosamine at the non-reducing end.</text>
        <dbReference type="EC" id="4.2.2.29"/>
    </reaction>
</comment>
<evidence type="ECO:0000256" key="3">
    <source>
        <dbReference type="ARBA" id="ARBA00022989"/>
    </source>
</evidence>
<protein>
    <recommendedName>
        <fullName evidence="7">Endolytic murein transglycosylase</fullName>
        <ecNumber evidence="7">4.2.2.29</ecNumber>
    </recommendedName>
    <alternativeName>
        <fullName evidence="7">Peptidoglycan lytic transglycosylase</fullName>
    </alternativeName>
    <alternativeName>
        <fullName evidence="7">Peptidoglycan polymerization terminase</fullName>
    </alternativeName>
</protein>
<gene>
    <name evidence="7" type="primary">mltG</name>
    <name evidence="8" type="ORF">SAMN02745114_00496</name>
</gene>
<keyword evidence="6 7" id="KW-0961">Cell wall biogenesis/degradation</keyword>
<evidence type="ECO:0000313" key="9">
    <source>
        <dbReference type="Proteomes" id="UP000190657"/>
    </source>
</evidence>
<sequence length="347" mass="39845">MAKRKKSALPAILAIALILIILATAVFYFYTKITDDINGKNQSNDTYTLVIQKSDFEYEVGQKLANNKMVCSDIVWTNWMSNHYPDFEYINGEYNMTASMSYEEIAEKLQNPDISHKAVKVCIPEGTNAMQIADILEKNGICKASDFLEVCKSTEGFDYDFLKTVPDSDLIAYKLEGFLFPATYDFAMNSEPRDIAEQMLDAFDYRITDDMEKFCTENDMSMFELITLVSVVQEEALGQNSAKNIASVFMNRLKKGSKLQSDVTYFYARDLRDDYGFSQKVYDAYYTYRCPGLPAGPISNSGSDIVDAVVNYPQTDYLYFFSDLQKEFHFAKDYNEFVQLQKKYPWK</sequence>
<dbReference type="InterPro" id="IPR003770">
    <property type="entry name" value="MLTG-like"/>
</dbReference>
<feature type="site" description="Important for catalytic activity" evidence="7">
    <location>
        <position position="235"/>
    </location>
</feature>
<dbReference type="RefSeq" id="WP_078768000.1">
    <property type="nucleotide sequence ID" value="NZ_FUWW01000004.1"/>
</dbReference>
<dbReference type="PANTHER" id="PTHR30518">
    <property type="entry name" value="ENDOLYTIC MUREIN TRANSGLYCOSYLASE"/>
    <property type="match status" value="1"/>
</dbReference>
<feature type="transmembrane region" description="Helical" evidence="7">
    <location>
        <begin position="12"/>
        <end position="30"/>
    </location>
</feature>
<name>A0A1T4KJ66_9FIRM</name>
<evidence type="ECO:0000256" key="1">
    <source>
        <dbReference type="ARBA" id="ARBA00022475"/>
    </source>
</evidence>
<dbReference type="STRING" id="290054.SAMN02745114_00496"/>
<dbReference type="HAMAP" id="MF_02065">
    <property type="entry name" value="MltG"/>
    <property type="match status" value="1"/>
</dbReference>
<dbReference type="EC" id="4.2.2.29" evidence="7"/>
<dbReference type="OrthoDB" id="9814591at2"/>
<evidence type="ECO:0000256" key="5">
    <source>
        <dbReference type="ARBA" id="ARBA00023239"/>
    </source>
</evidence>
<evidence type="ECO:0000256" key="7">
    <source>
        <dbReference type="HAMAP-Rule" id="MF_02065"/>
    </source>
</evidence>
<evidence type="ECO:0000256" key="6">
    <source>
        <dbReference type="ARBA" id="ARBA00023316"/>
    </source>
</evidence>
<keyword evidence="2 7" id="KW-0812">Transmembrane</keyword>
<evidence type="ECO:0000256" key="2">
    <source>
        <dbReference type="ARBA" id="ARBA00022692"/>
    </source>
</evidence>
<comment type="subcellular location">
    <subcellularLocation>
        <location evidence="7">Cell membrane</location>
        <topology evidence="7">Single-pass membrane protein</topology>
    </subcellularLocation>
</comment>
<dbReference type="Gene3D" id="3.30.1490.480">
    <property type="entry name" value="Endolytic murein transglycosylase"/>
    <property type="match status" value="2"/>
</dbReference>
<dbReference type="PANTHER" id="PTHR30518:SF2">
    <property type="entry name" value="ENDOLYTIC MUREIN TRANSGLYCOSYLASE"/>
    <property type="match status" value="1"/>
</dbReference>
<dbReference type="EMBL" id="FUWW01000004">
    <property type="protein sequence ID" value="SJZ42459.1"/>
    <property type="molecule type" value="Genomic_DNA"/>
</dbReference>
<dbReference type="GO" id="GO:0008932">
    <property type="term" value="F:lytic endotransglycosylase activity"/>
    <property type="evidence" value="ECO:0007669"/>
    <property type="project" value="UniProtKB-UniRule"/>
</dbReference>
<reference evidence="8 9" key="1">
    <citation type="submission" date="2017-02" db="EMBL/GenBank/DDBJ databases">
        <authorList>
            <person name="Peterson S.W."/>
        </authorList>
    </citation>
    <scope>NUCLEOTIDE SEQUENCE [LARGE SCALE GENOMIC DNA]</scope>
    <source>
        <strain evidence="8 9">ATCC 51222</strain>
    </source>
</reference>
<evidence type="ECO:0000256" key="4">
    <source>
        <dbReference type="ARBA" id="ARBA00023136"/>
    </source>
</evidence>
<dbReference type="AlphaFoldDB" id="A0A1T4KJ66"/>
<proteinExistence type="inferred from homology"/>